<dbReference type="Pfam" id="PF23983">
    <property type="entry name" value="P11_C"/>
    <property type="match status" value="1"/>
</dbReference>
<keyword evidence="1" id="KW-0472">Membrane</keyword>
<gene>
    <name evidence="3" type="ORF">Harvfovirus58_3</name>
</gene>
<protein>
    <recommendedName>
        <fullName evidence="2">Minor capsid protein P11 C-terminal conserved region domain-containing protein</fullName>
    </recommendedName>
</protein>
<proteinExistence type="predicted"/>
<sequence length="260" mass="29014">MTKNTTSIIIVAIIVAIVLYLWSQSGNEAFNVAEKQKINAPICPVGNNKIVYTGGTTVVEDNNNDVDVADENTEGSIDEQIMYDQTDDVSDNRLKKKFMTRDKACDGKYKHDSYSEGNRGGTQDAAIDFIDQSNDLMQSGMGIDDQFVGNDETNAQYAPYKPEKKRTDKFKVSEIFNRDNYLPNEKSINPDWWDMVPEPTSVKNRHLINTNKAMPITSIGGSLRNPGYDIRGSPPCPKFIVSPWGQSTIEPDTNLKSLCV</sequence>
<feature type="transmembrane region" description="Helical" evidence="1">
    <location>
        <begin position="6"/>
        <end position="22"/>
    </location>
</feature>
<keyword evidence="1" id="KW-1133">Transmembrane helix</keyword>
<dbReference type="InterPro" id="IPR055730">
    <property type="entry name" value="P11_C"/>
</dbReference>
<evidence type="ECO:0000256" key="1">
    <source>
        <dbReference type="SAM" id="Phobius"/>
    </source>
</evidence>
<organism evidence="3">
    <name type="scientific">Harvfovirus sp</name>
    <dbReference type="NCBI Taxonomy" id="2487768"/>
    <lineage>
        <taxon>Viruses</taxon>
        <taxon>Varidnaviria</taxon>
        <taxon>Bamfordvirae</taxon>
        <taxon>Nucleocytoviricota</taxon>
        <taxon>Megaviricetes</taxon>
        <taxon>Imitervirales</taxon>
        <taxon>Mimiviridae</taxon>
        <taxon>Klosneuvirinae</taxon>
    </lineage>
</organism>
<reference evidence="3" key="1">
    <citation type="submission" date="2018-10" db="EMBL/GenBank/DDBJ databases">
        <title>Hidden diversity of soil giant viruses.</title>
        <authorList>
            <person name="Schulz F."/>
            <person name="Alteio L."/>
            <person name="Goudeau D."/>
            <person name="Ryan E.M."/>
            <person name="Malmstrom R.R."/>
            <person name="Blanchard J."/>
            <person name="Woyke T."/>
        </authorList>
    </citation>
    <scope>NUCLEOTIDE SEQUENCE</scope>
    <source>
        <strain evidence="3">HAV1</strain>
    </source>
</reference>
<feature type="domain" description="Minor capsid protein P11 C-terminal conserved region" evidence="2">
    <location>
        <begin position="177"/>
        <end position="259"/>
    </location>
</feature>
<name>A0A3G5A3E2_9VIRU</name>
<accession>A0A3G5A3E2</accession>
<dbReference type="EMBL" id="MK072300">
    <property type="protein sequence ID" value="AYV81745.1"/>
    <property type="molecule type" value="Genomic_DNA"/>
</dbReference>
<evidence type="ECO:0000313" key="3">
    <source>
        <dbReference type="EMBL" id="AYV81745.1"/>
    </source>
</evidence>
<keyword evidence="1" id="KW-0812">Transmembrane</keyword>
<evidence type="ECO:0000259" key="2">
    <source>
        <dbReference type="Pfam" id="PF23983"/>
    </source>
</evidence>